<keyword evidence="8 10" id="KW-0472">Membrane</keyword>
<feature type="transmembrane region" description="Helical" evidence="10">
    <location>
        <begin position="585"/>
        <end position="604"/>
    </location>
</feature>
<dbReference type="InterPro" id="IPR010929">
    <property type="entry name" value="PDR_CDR_ABC"/>
</dbReference>
<evidence type="ECO:0000259" key="11">
    <source>
        <dbReference type="PROSITE" id="PS50893"/>
    </source>
</evidence>
<evidence type="ECO:0000313" key="12">
    <source>
        <dbReference type="EMBL" id="TFK97710.1"/>
    </source>
</evidence>
<feature type="domain" description="ABC transporter" evidence="11">
    <location>
        <begin position="779"/>
        <end position="1022"/>
    </location>
</feature>
<dbReference type="InterPro" id="IPR034001">
    <property type="entry name" value="ABCG_PDR_1"/>
</dbReference>
<feature type="domain" description="ABC transporter" evidence="11">
    <location>
        <begin position="76"/>
        <end position="331"/>
    </location>
</feature>
<dbReference type="CDD" id="cd03233">
    <property type="entry name" value="ABCG_PDR_domain1"/>
    <property type="match status" value="1"/>
</dbReference>
<accession>A0A5C3QBC8</accession>
<dbReference type="Proteomes" id="UP000305067">
    <property type="component" value="Unassembled WGS sequence"/>
</dbReference>
<dbReference type="Gene3D" id="3.40.50.300">
    <property type="entry name" value="P-loop containing nucleotide triphosphate hydrolases"/>
    <property type="match status" value="2"/>
</dbReference>
<dbReference type="InterPro" id="IPR034003">
    <property type="entry name" value="ABCG_PDR_2"/>
</dbReference>
<dbReference type="PROSITE" id="PS00211">
    <property type="entry name" value="ABC_TRANSPORTER_1"/>
    <property type="match status" value="1"/>
</dbReference>
<evidence type="ECO:0000256" key="8">
    <source>
        <dbReference type="ARBA" id="ARBA00023136"/>
    </source>
</evidence>
<dbReference type="GO" id="GO:0016887">
    <property type="term" value="F:ATP hydrolysis activity"/>
    <property type="evidence" value="ECO:0007669"/>
    <property type="project" value="InterPro"/>
</dbReference>
<dbReference type="GO" id="GO:0016020">
    <property type="term" value="C:membrane"/>
    <property type="evidence" value="ECO:0007669"/>
    <property type="project" value="UniProtKB-SubCell"/>
</dbReference>
<dbReference type="Pfam" id="PF06422">
    <property type="entry name" value="PDR_CDR"/>
    <property type="match status" value="1"/>
</dbReference>
<feature type="region of interest" description="Disordered" evidence="9">
    <location>
        <begin position="1440"/>
        <end position="1464"/>
    </location>
</feature>
<evidence type="ECO:0000256" key="6">
    <source>
        <dbReference type="ARBA" id="ARBA00022840"/>
    </source>
</evidence>
<keyword evidence="5" id="KW-0547">Nucleotide-binding</keyword>
<dbReference type="Pfam" id="PF01061">
    <property type="entry name" value="ABC2_membrane"/>
    <property type="match status" value="2"/>
</dbReference>
<dbReference type="Pfam" id="PF00005">
    <property type="entry name" value="ABC_tran"/>
    <property type="match status" value="2"/>
</dbReference>
<sequence length="1553" mass="174283">MPTDGSNPFHGSDDPRLIPGSGSFSHKAWIHSVLDLQSRDPDRFPGRQMGVSFKNLGAYGFGTSTDFQRTVMSVMLEAGSLVRRIVGLERKRKIQILRNFDGLVKSGELLIVLGRPGSGCTTFLKTIAGETHGFYLEDQSQIHYQGIPRETMAKNFRGEVIYQAETDHHFPQLTVGDTLSFAARARAPRTRLDGVTREQWADHMRDVTMAVLGLSHTVNTQVGDNFIRGVSGGERKRVSIAEAILSGAPIQCWDNSTRGLDSATALEFVKTLRNGAEASGSAAIVAIYQASQSAYDVFDKVTVLYEGRQIYFGPTDEAKEFFLDLGYDCPPRQTTADFLTSLTNPSERIVRPGWETRVPRTPDEFAAVWKSSSAHQRLMQEVTQYDREYPVGGPHIEEFKKSRKAQQANRVSVNSPYTLSVPMQVRLCMTRGWQRIMADKSIAIMAVVANSVLTLILATAFLNRPDTTDSFNSRGSLIFYSILMNAFASTIEILTLFQQRPIVEKHSGQYAFYHPYAEALSSIIVEIPTKIAISVATSLILYFPVNLRREVGAYFTFLLFSFLTVMVMSMIFRTIGAASRTIHQAMPPASLITLALLTYTGFMVPVSDMVPWFRWINYINPIGYAFEAVMVNEFDGRSFPCTTFMPPYPDASGTNRICTVVGSRPGENFVRGAEYLAIKYNYLPGHLWRNCGILIGFILFFTFTYLVAVEFISAAKSKGEVLVFKDGYVPPSMKKSDGDIEGHTKGDREVIRTMADVQAEKSKLKDALHSINYADKDIFMWRDVCYDIKIKKEDRRLLDHVDGWVMPGTLTALMGVSGAGKTTLLDVLASRVTMGVVSGDMLVNGLQRDPTFQRQTGYVQQQDLHLETSTVREALIFSAVLRQPASVPKEEKLAYVEEVIGLLDMEEYADAVVGILGEGLNVEQRKRLTIAVELAAKPKLLLFLDEPTSGLDSQTAWSICSLMRKLANNGQAILCTIHQPSAILFQEFDRLLFLARGGRTVYFGDIGENSKTLTSYFEKNGARPCHPDENPAEWMLEVIGAVPGIPAVHEWASVWKSSPQRQVVRQEIGRMQRQLSRRVKERVKDTSHEGTSSFAAPFSQQFWMVFKRVNQQYWRTPTYLWSKMILSTFTALFVGFSFYQADNTLQGMQNQLFSVFTLLTVFLNMVQMIMPHFVTQRSLYEARERPSRTYAWQAFMLSNIGVELPWQALTAALAFVAFYYPIGLNKNAEWMSETSERAGLFFLFILAFYIFASTFSHMVIAGVDTADNGAMLANLGFSLSLLFCGVLIMPSGFWIFMYRVSPFTYLVGGLITVGIARAPVECSSVELNVFDPLPNMTCGTYLEEFMSLAGGKLIDPEATSDCQYCQMETTDPFLAVFNMHYSDRWRNFGILFAYLTFNIFAALFLYWLAHVPRGEKKTETAAIAPSGDVTPDDMELKEFEPSKRDDYEPSKTTPMAKSEHRTISDHRTLTVKASQATLIEKPEKSNYVDLKPSHNRTASRSTLIAQPSHMTLSDRYQEQERDPWDTSSPPSAYSRGNMPAYGGPHASNSRRQY</sequence>
<dbReference type="SMART" id="SM00382">
    <property type="entry name" value="AAA"/>
    <property type="match status" value="2"/>
</dbReference>
<keyword evidence="4 10" id="KW-0812">Transmembrane</keyword>
<feature type="transmembrane region" description="Helical" evidence="10">
    <location>
        <begin position="1388"/>
        <end position="1409"/>
    </location>
</feature>
<feature type="transmembrane region" description="Helical" evidence="10">
    <location>
        <begin position="441"/>
        <end position="462"/>
    </location>
</feature>
<keyword evidence="6" id="KW-0067">ATP-binding</keyword>
<dbReference type="SUPFAM" id="SSF52540">
    <property type="entry name" value="P-loop containing nucleoside triphosphate hydrolases"/>
    <property type="match status" value="2"/>
</dbReference>
<dbReference type="InterPro" id="IPR029481">
    <property type="entry name" value="ABC_trans_N"/>
</dbReference>
<evidence type="ECO:0000256" key="4">
    <source>
        <dbReference type="ARBA" id="ARBA00022692"/>
    </source>
</evidence>
<feature type="region of interest" description="Disordered" evidence="9">
    <location>
        <begin position="1483"/>
        <end position="1553"/>
    </location>
</feature>
<evidence type="ECO:0000256" key="1">
    <source>
        <dbReference type="ARBA" id="ARBA00004141"/>
    </source>
</evidence>
<dbReference type="EMBL" id="ML178845">
    <property type="protein sequence ID" value="TFK97710.1"/>
    <property type="molecule type" value="Genomic_DNA"/>
</dbReference>
<dbReference type="InterPro" id="IPR043926">
    <property type="entry name" value="ABCG_dom"/>
</dbReference>
<evidence type="ECO:0000256" key="7">
    <source>
        <dbReference type="ARBA" id="ARBA00022989"/>
    </source>
</evidence>
<dbReference type="InterPro" id="IPR003593">
    <property type="entry name" value="AAA+_ATPase"/>
</dbReference>
<dbReference type="FunFam" id="3.40.50.300:FF:000881">
    <property type="entry name" value="ABC multidrug transporter A-1"/>
    <property type="match status" value="1"/>
</dbReference>
<evidence type="ECO:0000256" key="3">
    <source>
        <dbReference type="ARBA" id="ARBA00022448"/>
    </source>
</evidence>
<dbReference type="STRING" id="1884261.A0A5C3QBC8"/>
<feature type="transmembrane region" description="Helical" evidence="10">
    <location>
        <begin position="551"/>
        <end position="573"/>
    </location>
</feature>
<feature type="transmembrane region" description="Helical" evidence="10">
    <location>
        <begin position="687"/>
        <end position="708"/>
    </location>
</feature>
<keyword evidence="3" id="KW-0813">Transport</keyword>
<feature type="transmembrane region" description="Helical" evidence="10">
    <location>
        <begin position="1240"/>
        <end position="1263"/>
    </location>
</feature>
<dbReference type="GO" id="GO:0005524">
    <property type="term" value="F:ATP binding"/>
    <property type="evidence" value="ECO:0007669"/>
    <property type="project" value="UniProtKB-KW"/>
</dbReference>
<feature type="compositionally biased region" description="Basic and acidic residues" evidence="9">
    <location>
        <begin position="1515"/>
        <end position="1524"/>
    </location>
</feature>
<evidence type="ECO:0000256" key="10">
    <source>
        <dbReference type="SAM" id="Phobius"/>
    </source>
</evidence>
<dbReference type="OrthoDB" id="245989at2759"/>
<name>A0A5C3QBC8_9AGAR</name>
<gene>
    <name evidence="12" type="ORF">BDV98DRAFT_513518</name>
</gene>
<feature type="transmembrane region" description="Helical" evidence="10">
    <location>
        <begin position="1195"/>
        <end position="1220"/>
    </location>
</feature>
<protein>
    <submittedName>
        <fullName evidence="12">Pleiotropic drug resistance protein PDR</fullName>
    </submittedName>
</protein>
<evidence type="ECO:0000256" key="9">
    <source>
        <dbReference type="SAM" id="MobiDB-lite"/>
    </source>
</evidence>
<dbReference type="Pfam" id="PF19055">
    <property type="entry name" value="ABC2_membrane_7"/>
    <property type="match status" value="1"/>
</dbReference>
<organism evidence="12 13">
    <name type="scientific">Pterulicium gracile</name>
    <dbReference type="NCBI Taxonomy" id="1884261"/>
    <lineage>
        <taxon>Eukaryota</taxon>
        <taxon>Fungi</taxon>
        <taxon>Dikarya</taxon>
        <taxon>Basidiomycota</taxon>
        <taxon>Agaricomycotina</taxon>
        <taxon>Agaricomycetes</taxon>
        <taxon>Agaricomycetidae</taxon>
        <taxon>Agaricales</taxon>
        <taxon>Pleurotineae</taxon>
        <taxon>Pterulaceae</taxon>
        <taxon>Pterulicium</taxon>
    </lineage>
</organism>
<proteinExistence type="inferred from homology"/>
<keyword evidence="7 10" id="KW-1133">Transmembrane helix</keyword>
<feature type="transmembrane region" description="Helical" evidence="10">
    <location>
        <begin position="477"/>
        <end position="498"/>
    </location>
</feature>
<comment type="similarity">
    <text evidence="2">Belongs to the ABC transporter superfamily. ABCG family. PDR (TC 3.A.1.205) subfamily.</text>
</comment>
<feature type="compositionally biased region" description="Basic and acidic residues" evidence="9">
    <location>
        <begin position="1440"/>
        <end position="1449"/>
    </location>
</feature>
<comment type="subcellular location">
    <subcellularLocation>
        <location evidence="1">Membrane</location>
        <topology evidence="1">Multi-pass membrane protein</topology>
    </subcellularLocation>
</comment>
<feature type="transmembrane region" description="Helical" evidence="10">
    <location>
        <begin position="1120"/>
        <end position="1139"/>
    </location>
</feature>
<reference evidence="12 13" key="1">
    <citation type="journal article" date="2019" name="Nat. Ecol. Evol.">
        <title>Megaphylogeny resolves global patterns of mushroom evolution.</title>
        <authorList>
            <person name="Varga T."/>
            <person name="Krizsan K."/>
            <person name="Foldi C."/>
            <person name="Dima B."/>
            <person name="Sanchez-Garcia M."/>
            <person name="Sanchez-Ramirez S."/>
            <person name="Szollosi G.J."/>
            <person name="Szarkandi J.G."/>
            <person name="Papp V."/>
            <person name="Albert L."/>
            <person name="Andreopoulos W."/>
            <person name="Angelini C."/>
            <person name="Antonin V."/>
            <person name="Barry K.W."/>
            <person name="Bougher N.L."/>
            <person name="Buchanan P."/>
            <person name="Buyck B."/>
            <person name="Bense V."/>
            <person name="Catcheside P."/>
            <person name="Chovatia M."/>
            <person name="Cooper J."/>
            <person name="Damon W."/>
            <person name="Desjardin D."/>
            <person name="Finy P."/>
            <person name="Geml J."/>
            <person name="Haridas S."/>
            <person name="Hughes K."/>
            <person name="Justo A."/>
            <person name="Karasinski D."/>
            <person name="Kautmanova I."/>
            <person name="Kiss B."/>
            <person name="Kocsube S."/>
            <person name="Kotiranta H."/>
            <person name="LaButti K.M."/>
            <person name="Lechner B.E."/>
            <person name="Liimatainen K."/>
            <person name="Lipzen A."/>
            <person name="Lukacs Z."/>
            <person name="Mihaltcheva S."/>
            <person name="Morgado L.N."/>
            <person name="Niskanen T."/>
            <person name="Noordeloos M.E."/>
            <person name="Ohm R.A."/>
            <person name="Ortiz-Santana B."/>
            <person name="Ovrebo C."/>
            <person name="Racz N."/>
            <person name="Riley R."/>
            <person name="Savchenko A."/>
            <person name="Shiryaev A."/>
            <person name="Soop K."/>
            <person name="Spirin V."/>
            <person name="Szebenyi C."/>
            <person name="Tomsovsky M."/>
            <person name="Tulloss R.E."/>
            <person name="Uehling J."/>
            <person name="Grigoriev I.V."/>
            <person name="Vagvolgyi C."/>
            <person name="Papp T."/>
            <person name="Martin F.M."/>
            <person name="Miettinen O."/>
            <person name="Hibbett D.S."/>
            <person name="Nagy L.G."/>
        </authorList>
    </citation>
    <scope>NUCLEOTIDE SEQUENCE [LARGE SCALE GENOMIC DNA]</scope>
    <source>
        <strain evidence="12 13">CBS 309.79</strain>
    </source>
</reference>
<evidence type="ECO:0000313" key="13">
    <source>
        <dbReference type="Proteomes" id="UP000305067"/>
    </source>
</evidence>
<dbReference type="Pfam" id="PF14510">
    <property type="entry name" value="ABC_trans_N"/>
    <property type="match status" value="1"/>
</dbReference>
<feature type="compositionally biased region" description="Polar residues" evidence="9">
    <location>
        <begin position="1495"/>
        <end position="1511"/>
    </location>
</feature>
<dbReference type="InterPro" id="IPR003439">
    <property type="entry name" value="ABC_transporter-like_ATP-bd"/>
</dbReference>
<feature type="transmembrane region" description="Helical" evidence="10">
    <location>
        <begin position="1151"/>
        <end position="1174"/>
    </location>
</feature>
<keyword evidence="13" id="KW-1185">Reference proteome</keyword>
<dbReference type="InterPro" id="IPR027417">
    <property type="entry name" value="P-loop_NTPase"/>
</dbReference>
<dbReference type="InterPro" id="IPR017871">
    <property type="entry name" value="ABC_transporter-like_CS"/>
</dbReference>
<dbReference type="PROSITE" id="PS50893">
    <property type="entry name" value="ABC_TRANSPORTER_2"/>
    <property type="match status" value="2"/>
</dbReference>
<dbReference type="CDD" id="cd03232">
    <property type="entry name" value="ABCG_PDR_domain2"/>
    <property type="match status" value="1"/>
</dbReference>
<dbReference type="GO" id="GO:0140359">
    <property type="term" value="F:ABC-type transporter activity"/>
    <property type="evidence" value="ECO:0007669"/>
    <property type="project" value="InterPro"/>
</dbReference>
<dbReference type="FunFam" id="3.40.50.300:FF:000054">
    <property type="entry name" value="ABC multidrug transporter atrF"/>
    <property type="match status" value="1"/>
</dbReference>
<feature type="transmembrane region" description="Helical" evidence="10">
    <location>
        <begin position="519"/>
        <end position="545"/>
    </location>
</feature>
<dbReference type="PANTHER" id="PTHR19241">
    <property type="entry name" value="ATP-BINDING CASSETTE TRANSPORTER"/>
    <property type="match status" value="1"/>
</dbReference>
<evidence type="ECO:0000256" key="5">
    <source>
        <dbReference type="ARBA" id="ARBA00022741"/>
    </source>
</evidence>
<dbReference type="InterPro" id="IPR013525">
    <property type="entry name" value="ABC2_TM"/>
</dbReference>
<feature type="transmembrane region" description="Helical" evidence="10">
    <location>
        <begin position="1275"/>
        <end position="1297"/>
    </location>
</feature>
<evidence type="ECO:0000256" key="2">
    <source>
        <dbReference type="ARBA" id="ARBA00006012"/>
    </source>
</evidence>